<sequence length="416" mass="47284">MKNRNSLFCYLIVMYMLLLVLFQSKYVFKGIPINGDAVLGIIIVIYLISILINKNVRSNFIYGIRDFFKDYLNIFISLWILILFVSISYAKDKGLAAGESVRFLSYVVLYFIIVYEINNLKLFQKLIKVYLLLSSLVGIIGIFDFISGIGTIQKNGLTSELRVASTLENSNNLGAFFVFAIFPMIILLFKEKIKFNKLLYLIGTIICFLNIVFSGSRNAWVGLIVGIFILTISYSIKFISVFGVLGVLAFVIPQVGNRIRQIFDASQNESRVRLWKIALLMIKDKPVLGVGSGNYRAMYDTYQAKVPEMGYGAYDKFHPHNVYLKSQCELGILGSVSIIGIIISSILKSKKVSKIYKENNFISGFYEGAYVSFSAFAFMNFIDNFFSAPKVIAFFWIVLGIGQALIKYRKREYEEI</sequence>
<dbReference type="InterPro" id="IPR051533">
    <property type="entry name" value="WaaL-like"/>
</dbReference>
<comment type="subcellular location">
    <subcellularLocation>
        <location evidence="1">Membrane</location>
        <topology evidence="1">Multi-pass membrane protein</topology>
    </subcellularLocation>
</comment>
<feature type="transmembrane region" description="Helical" evidence="5">
    <location>
        <begin position="361"/>
        <end position="382"/>
    </location>
</feature>
<feature type="transmembrane region" description="Helical" evidence="5">
    <location>
        <begin position="101"/>
        <end position="117"/>
    </location>
</feature>
<keyword evidence="2 5" id="KW-0812">Transmembrane</keyword>
<dbReference type="PANTHER" id="PTHR37422">
    <property type="entry name" value="TEICHURONIC ACID BIOSYNTHESIS PROTEIN TUAE"/>
    <property type="match status" value="1"/>
</dbReference>
<keyword evidence="7" id="KW-0436">Ligase</keyword>
<gene>
    <name evidence="7" type="ORF">J2Z42_001132</name>
</gene>
<evidence type="ECO:0000256" key="5">
    <source>
        <dbReference type="SAM" id="Phobius"/>
    </source>
</evidence>
<feature type="transmembrane region" description="Helical" evidence="5">
    <location>
        <begin position="129"/>
        <end position="152"/>
    </location>
</feature>
<feature type="domain" description="O-antigen ligase-related" evidence="6">
    <location>
        <begin position="203"/>
        <end position="338"/>
    </location>
</feature>
<feature type="transmembrane region" description="Helical" evidence="5">
    <location>
        <begin position="7"/>
        <end position="27"/>
    </location>
</feature>
<dbReference type="InterPro" id="IPR007016">
    <property type="entry name" value="O-antigen_ligase-rel_domated"/>
</dbReference>
<reference evidence="7 8" key="1">
    <citation type="submission" date="2021-03" db="EMBL/GenBank/DDBJ databases">
        <title>Genomic Encyclopedia of Type Strains, Phase IV (KMG-IV): sequencing the most valuable type-strain genomes for metagenomic binning, comparative biology and taxonomic classification.</title>
        <authorList>
            <person name="Goeker M."/>
        </authorList>
    </citation>
    <scope>NUCLEOTIDE SEQUENCE [LARGE SCALE GENOMIC DNA]</scope>
    <source>
        <strain evidence="7 8">DSM 28783</strain>
    </source>
</reference>
<dbReference type="RefSeq" id="WP_209701655.1">
    <property type="nucleotide sequence ID" value="NZ_JAGGLM010000005.1"/>
</dbReference>
<evidence type="ECO:0000256" key="3">
    <source>
        <dbReference type="ARBA" id="ARBA00022989"/>
    </source>
</evidence>
<accession>A0ABS4KQZ4</accession>
<dbReference type="EMBL" id="JAGGLM010000005">
    <property type="protein sequence ID" value="MBP2032460.1"/>
    <property type="molecule type" value="Genomic_DNA"/>
</dbReference>
<evidence type="ECO:0000256" key="2">
    <source>
        <dbReference type="ARBA" id="ARBA00022692"/>
    </source>
</evidence>
<evidence type="ECO:0000313" key="7">
    <source>
        <dbReference type="EMBL" id="MBP2032460.1"/>
    </source>
</evidence>
<feature type="transmembrane region" description="Helical" evidence="5">
    <location>
        <begin position="72"/>
        <end position="89"/>
    </location>
</feature>
<organism evidence="7 8">
    <name type="scientific">Clostridium algifaecis</name>
    <dbReference type="NCBI Taxonomy" id="1472040"/>
    <lineage>
        <taxon>Bacteria</taxon>
        <taxon>Bacillati</taxon>
        <taxon>Bacillota</taxon>
        <taxon>Clostridia</taxon>
        <taxon>Eubacteriales</taxon>
        <taxon>Clostridiaceae</taxon>
        <taxon>Clostridium</taxon>
    </lineage>
</organism>
<dbReference type="Pfam" id="PF04932">
    <property type="entry name" value="Wzy_C"/>
    <property type="match status" value="1"/>
</dbReference>
<feature type="transmembrane region" description="Helical" evidence="5">
    <location>
        <begin position="172"/>
        <end position="189"/>
    </location>
</feature>
<dbReference type="GO" id="GO:0016874">
    <property type="term" value="F:ligase activity"/>
    <property type="evidence" value="ECO:0007669"/>
    <property type="project" value="UniProtKB-KW"/>
</dbReference>
<dbReference type="Proteomes" id="UP001519307">
    <property type="component" value="Unassembled WGS sequence"/>
</dbReference>
<evidence type="ECO:0000313" key="8">
    <source>
        <dbReference type="Proteomes" id="UP001519307"/>
    </source>
</evidence>
<comment type="caution">
    <text evidence="7">The sequence shown here is derived from an EMBL/GenBank/DDBJ whole genome shotgun (WGS) entry which is preliminary data.</text>
</comment>
<keyword evidence="8" id="KW-1185">Reference proteome</keyword>
<feature type="transmembrane region" description="Helical" evidence="5">
    <location>
        <begin position="388"/>
        <end position="406"/>
    </location>
</feature>
<evidence type="ECO:0000256" key="1">
    <source>
        <dbReference type="ARBA" id="ARBA00004141"/>
    </source>
</evidence>
<name>A0ABS4KQZ4_9CLOT</name>
<feature type="transmembrane region" description="Helical" evidence="5">
    <location>
        <begin position="33"/>
        <end position="52"/>
    </location>
</feature>
<keyword evidence="4 5" id="KW-0472">Membrane</keyword>
<proteinExistence type="predicted"/>
<feature type="transmembrane region" description="Helical" evidence="5">
    <location>
        <begin position="198"/>
        <end position="215"/>
    </location>
</feature>
<keyword evidence="3 5" id="KW-1133">Transmembrane helix</keyword>
<evidence type="ECO:0000259" key="6">
    <source>
        <dbReference type="Pfam" id="PF04932"/>
    </source>
</evidence>
<feature type="transmembrane region" description="Helical" evidence="5">
    <location>
        <begin position="221"/>
        <end position="252"/>
    </location>
</feature>
<protein>
    <submittedName>
        <fullName evidence="7">O-antigen ligase</fullName>
    </submittedName>
</protein>
<dbReference type="PANTHER" id="PTHR37422:SF17">
    <property type="entry name" value="O-ANTIGEN LIGASE"/>
    <property type="match status" value="1"/>
</dbReference>
<evidence type="ECO:0000256" key="4">
    <source>
        <dbReference type="ARBA" id="ARBA00023136"/>
    </source>
</evidence>